<evidence type="ECO:0000313" key="2">
    <source>
        <dbReference type="Proteomes" id="UP000636479"/>
    </source>
</evidence>
<dbReference type="AlphaFoldDB" id="A0A8H6S5Q1"/>
<proteinExistence type="predicted"/>
<dbReference type="GeneID" id="59350915"/>
<evidence type="ECO:0000313" key="1">
    <source>
        <dbReference type="EMBL" id="KAF7292897.1"/>
    </source>
</evidence>
<gene>
    <name evidence="1" type="ORF">MIND_01188800</name>
</gene>
<comment type="caution">
    <text evidence="1">The sequence shown here is derived from an EMBL/GenBank/DDBJ whole genome shotgun (WGS) entry which is preliminary data.</text>
</comment>
<keyword evidence="2" id="KW-1185">Reference proteome</keyword>
<reference evidence="1" key="1">
    <citation type="submission" date="2020-05" db="EMBL/GenBank/DDBJ databases">
        <title>Mycena genomes resolve the evolution of fungal bioluminescence.</title>
        <authorList>
            <person name="Tsai I.J."/>
        </authorList>
    </citation>
    <scope>NUCLEOTIDE SEQUENCE</scope>
    <source>
        <strain evidence="1">171206Taipei</strain>
    </source>
</reference>
<accession>A0A8H6S5Q1</accession>
<sequence>MSPRLLNNSEAEDYRHELCAGLRILEQAGFELPARVSLPSGRKQDLRLGWVLGEKQEAMIVEWATKNHCVLRDNDENIDRFRTVYFSGDRYARSLAIEGGVANVYTPQGAESLFWVDTNSVIPEDRYTARECKQIAKLLGFEGLPKWYPTMAYIDG</sequence>
<dbReference type="Proteomes" id="UP000636479">
    <property type="component" value="Unassembled WGS sequence"/>
</dbReference>
<name>A0A8H6S5Q1_9AGAR</name>
<organism evidence="1 2">
    <name type="scientific">Mycena indigotica</name>
    <dbReference type="NCBI Taxonomy" id="2126181"/>
    <lineage>
        <taxon>Eukaryota</taxon>
        <taxon>Fungi</taxon>
        <taxon>Dikarya</taxon>
        <taxon>Basidiomycota</taxon>
        <taxon>Agaricomycotina</taxon>
        <taxon>Agaricomycetes</taxon>
        <taxon>Agaricomycetidae</taxon>
        <taxon>Agaricales</taxon>
        <taxon>Marasmiineae</taxon>
        <taxon>Mycenaceae</taxon>
        <taxon>Mycena</taxon>
    </lineage>
</organism>
<dbReference type="OrthoDB" id="3058787at2759"/>
<dbReference type="RefSeq" id="XP_037215325.1">
    <property type="nucleotide sequence ID" value="XM_037368399.1"/>
</dbReference>
<protein>
    <submittedName>
        <fullName evidence="1">Uncharacterized protein</fullName>
    </submittedName>
</protein>
<dbReference type="EMBL" id="JACAZF010000011">
    <property type="protein sequence ID" value="KAF7292897.1"/>
    <property type="molecule type" value="Genomic_DNA"/>
</dbReference>